<evidence type="ECO:0000256" key="5">
    <source>
        <dbReference type="ARBA" id="ARBA00022723"/>
    </source>
</evidence>
<dbReference type="PANTHER" id="PTHR46309">
    <property type="entry name" value="PHD FINGER PROTEIN 12"/>
    <property type="match status" value="1"/>
</dbReference>
<dbReference type="HAMAP" id="MF_01315">
    <property type="entry name" value="Ribosomal_uS13"/>
    <property type="match status" value="1"/>
</dbReference>
<feature type="region of interest" description="Disordered" evidence="12">
    <location>
        <begin position="464"/>
        <end position="488"/>
    </location>
</feature>
<keyword evidence="4" id="KW-0963">Cytoplasm</keyword>
<evidence type="ECO:0000256" key="9">
    <source>
        <dbReference type="ARBA" id="ARBA00023242"/>
    </source>
</evidence>
<dbReference type="GO" id="GO:0005737">
    <property type="term" value="C:cytoplasm"/>
    <property type="evidence" value="ECO:0007669"/>
    <property type="project" value="UniProtKB-SubCell"/>
</dbReference>
<feature type="compositionally biased region" description="Basic and acidic residues" evidence="12">
    <location>
        <begin position="477"/>
        <end position="488"/>
    </location>
</feature>
<dbReference type="InterPro" id="IPR013083">
    <property type="entry name" value="Znf_RING/FYVE/PHD"/>
</dbReference>
<reference evidence="14" key="1">
    <citation type="submission" date="2019-03" db="EMBL/GenBank/DDBJ databases">
        <authorList>
            <person name="Mank J."/>
            <person name="Almeida P."/>
        </authorList>
    </citation>
    <scope>NUCLEOTIDE SEQUENCE</scope>
    <source>
        <strain evidence="14">78183</strain>
    </source>
</reference>
<feature type="region of interest" description="Disordered" evidence="12">
    <location>
        <begin position="1293"/>
        <end position="1313"/>
    </location>
</feature>
<gene>
    <name evidence="14" type="ORF">SVIM_LOCUS412034</name>
</gene>
<sequence length="1711" mass="189432">MRQGLRSSANLLAKMEKNEVSPSKEMVTEKVGGLKQGDCEFTDEENPKLNQEEASKEEMEVDQRDGFKIEECERGNDMGECNAVGRSKNRRKRSRVGGEGETEDGSVEKKKVKEGEDGEKVVVVRVLRSRSVTKTKSRKEVDRGQQTGGSDGSEKRRVEVKIEARDYSDGEDSGKLDNEAREKSKQNYSSYPKDQKSDTSEERLAEVKKDGEDPDQSDHDAGRTLKHRRGRPPKAQKSNELEKKRIVVVNEESHQSAGTEIEQADSEAREKLKPKSGTPPKVQKNDVSVKKMVEVKREESDQSAGEESDRAHNRARKRLKHKHGMCCNGKKSDGSEKIRVKAGKEGGHVSAGEESELSGKETTEKLKPKRGRPPKAKESDESEKKSIEVVDGDSAESSGEDSDECNGEVGRKLKPKRGRPSKLNKGVKVGGLMKRRGEMTRHNKKHNVGARSALSGSKLVGKKTNATKLATAGKNKYSNDEKEEGRSKQKAVVREKIIELLLGAGWTIEHRPRNGRDYSDAVYVNPEGRTHWSVTLAYRVLKQHYEGGGGDSNNCKTGFKFAPLPDEELSILAKVIGKERSDKNKKKKKWKQGKDGKTDGVAKQKIKRGKLQKRKWDAEAIPGRKKLKDRRTKQKTSLRGQDNCAGMSDDRIGVEDLKQLKIHNRKRCALMIRNSKDDAGSDGDGYVLYNGKRTVLAWMIDMGTVPLDGKVQYLKRRKTRTVLKGKITTYGIQCDCCGETFAISDFEAHAGSKSCQPLKNICLENGPSLLHCQLESWHRQNESDRKGFHFVDIDGQDPNDDTCGICGDGGNLICCDSCPSTFHQSCLEIKKFPSGVWNCTYCSCKFCGMAGGDACQMDENDAAAQPAVLACCLCEEKYHHSCIPAEDTINDYHSSLSFCRKKCQELHDKLQAILGVKHEMEEGFAWTLVRRFDVGSDVTVSGMHRKVECNSKVAVALHIMNECFLPMPDHRSGVNLIRNIVYNFGSNFNRLNYCGFLTAILERGDEVISAASIRIHGNQLAEMPFIGTRHMYRRQGMCRRLLSAIETALCSLDVEKLVIPAISELRETWTSVFGFKQLEGLSKQKMRYMKMVAFPGVDMLQKPLLKHHQFAEANAVPTEGLTSLELKEQYTLDEISCNFDEKCSSVKFDLKGSSETSLPHTGNINDQAAAVESGSPPDCLNDISDVTSENTNLPACPKDTAVDQLSTVSISSCDANEQTRKVAEHQIAVSGSIAPSDCEWKLKGDIHLDRNDVSKIESKLFGVSFIGSEAADSQGKCQCASKEVTEIVPCEVKGEDSRDRQNLDSLDDDSMPTSKILPSQLQYFAFEHERKVSDINAVHCESTTCNISRDIVQSTTTSPPQKLQDAVYGCCGAFPGDQNISSSCEGKGPNVKEMAVLATADSNSVDCDVTAKPDLQSCRSNGFCIATDLTASPCGVDVDGVHDLKEVSDTVQSHALSPDGGLIFDGLQMNTKSSGHPDSVSEVERANLTHHTSEPLRISSPAPAAGLHCASGDGNSCGAPENLDVLFTDRVMRFCRFLDFITLKAGAAKPNTNSCTKTLAQSHANEEFQHILRVLNTNVDGKQKIMFALTSIKGIGRRLANIACKKADVDMNKRAGELSAEELDKLMTIVANPRQFKIPDWFLNRQKDYKDGKYSQVVSNALDMKLRDDLERLKKIRNHRGLRHYWGLRVRGQHTKTTGRRGKTVGVSKKR</sequence>
<organism evidence="14">
    <name type="scientific">Salix viminalis</name>
    <name type="common">Common osier</name>
    <name type="synonym">Basket willow</name>
    <dbReference type="NCBI Taxonomy" id="40686"/>
    <lineage>
        <taxon>Eukaryota</taxon>
        <taxon>Viridiplantae</taxon>
        <taxon>Streptophyta</taxon>
        <taxon>Embryophyta</taxon>
        <taxon>Tracheophyta</taxon>
        <taxon>Spermatophyta</taxon>
        <taxon>Magnoliopsida</taxon>
        <taxon>eudicotyledons</taxon>
        <taxon>Gunneridae</taxon>
        <taxon>Pentapetalae</taxon>
        <taxon>rosids</taxon>
        <taxon>fabids</taxon>
        <taxon>Malpighiales</taxon>
        <taxon>Salicaceae</taxon>
        <taxon>Saliceae</taxon>
        <taxon>Salix</taxon>
    </lineage>
</organism>
<feature type="compositionally biased region" description="Basic residues" evidence="12">
    <location>
        <begin position="127"/>
        <end position="137"/>
    </location>
</feature>
<dbReference type="InterPro" id="IPR010979">
    <property type="entry name" value="Ribosomal_uS13-like_H2TH"/>
</dbReference>
<proteinExistence type="inferred from homology"/>
<feature type="compositionally biased region" description="Basic and acidic residues" evidence="12">
    <location>
        <begin position="375"/>
        <end position="388"/>
    </location>
</feature>
<dbReference type="SUPFAM" id="SSF46946">
    <property type="entry name" value="S13-like H2TH domain"/>
    <property type="match status" value="1"/>
</dbReference>
<dbReference type="SMART" id="SM00249">
    <property type="entry name" value="PHD"/>
    <property type="match status" value="1"/>
</dbReference>
<evidence type="ECO:0000256" key="12">
    <source>
        <dbReference type="SAM" id="MobiDB-lite"/>
    </source>
</evidence>
<evidence type="ECO:0000256" key="7">
    <source>
        <dbReference type="ARBA" id="ARBA00022833"/>
    </source>
</evidence>
<dbReference type="Pfam" id="PF00416">
    <property type="entry name" value="Ribosomal_S13"/>
    <property type="match status" value="1"/>
</dbReference>
<feature type="region of interest" description="Disordered" evidence="12">
    <location>
        <begin position="580"/>
        <end position="615"/>
    </location>
</feature>
<feature type="compositionally biased region" description="Basic residues" evidence="12">
    <location>
        <begin position="313"/>
        <end position="324"/>
    </location>
</feature>
<accession>A0A6N2MRT8</accession>
<dbReference type="GO" id="GO:1990904">
    <property type="term" value="C:ribonucleoprotein complex"/>
    <property type="evidence" value="ECO:0007669"/>
    <property type="project" value="UniProtKB-KW"/>
</dbReference>
<dbReference type="InterPro" id="IPR001892">
    <property type="entry name" value="Ribosomal_uS13"/>
</dbReference>
<keyword evidence="9" id="KW-0539">Nucleus</keyword>
<dbReference type="FunFam" id="4.10.910.10:FF:000002">
    <property type="entry name" value="40S ribosomal protein S18"/>
    <property type="match status" value="1"/>
</dbReference>
<feature type="region of interest" description="Disordered" evidence="12">
    <location>
        <begin position="37"/>
        <end position="452"/>
    </location>
</feature>
<dbReference type="SUPFAM" id="SSF55729">
    <property type="entry name" value="Acyl-CoA N-acyltransferases (Nat)"/>
    <property type="match status" value="1"/>
</dbReference>
<keyword evidence="6 11" id="KW-0863">Zinc-finger</keyword>
<evidence type="ECO:0000259" key="13">
    <source>
        <dbReference type="PROSITE" id="PS50016"/>
    </source>
</evidence>
<protein>
    <recommendedName>
        <fullName evidence="13">PHD-type domain-containing protein</fullName>
    </recommendedName>
</protein>
<dbReference type="InterPro" id="IPR054292">
    <property type="entry name" value="DUF7028"/>
</dbReference>
<feature type="compositionally biased region" description="Basic and acidic residues" evidence="12">
    <location>
        <begin position="283"/>
        <end position="300"/>
    </location>
</feature>
<evidence type="ECO:0000256" key="1">
    <source>
        <dbReference type="ARBA" id="ARBA00004123"/>
    </source>
</evidence>
<feature type="compositionally biased region" description="Basic and acidic residues" evidence="12">
    <location>
        <begin position="357"/>
        <end position="366"/>
    </location>
</feature>
<keyword evidence="7" id="KW-0862">Zinc</keyword>
<dbReference type="GO" id="GO:0003723">
    <property type="term" value="F:RNA binding"/>
    <property type="evidence" value="ECO:0007669"/>
    <property type="project" value="InterPro"/>
</dbReference>
<feature type="compositionally biased region" description="Basic residues" evidence="12">
    <location>
        <begin position="224"/>
        <end position="234"/>
    </location>
</feature>
<evidence type="ECO:0000256" key="3">
    <source>
        <dbReference type="ARBA" id="ARBA00008080"/>
    </source>
</evidence>
<feature type="compositionally biased region" description="Basic residues" evidence="12">
    <location>
        <begin position="604"/>
        <end position="613"/>
    </location>
</feature>
<evidence type="ECO:0000256" key="10">
    <source>
        <dbReference type="ARBA" id="ARBA00023274"/>
    </source>
</evidence>
<dbReference type="Gene3D" id="1.10.8.50">
    <property type="match status" value="1"/>
</dbReference>
<dbReference type="GO" id="GO:0005634">
    <property type="term" value="C:nucleus"/>
    <property type="evidence" value="ECO:0007669"/>
    <property type="project" value="UniProtKB-SubCell"/>
</dbReference>
<evidence type="ECO:0000313" key="14">
    <source>
        <dbReference type="EMBL" id="VFU57080.1"/>
    </source>
</evidence>
<dbReference type="GO" id="GO:0003735">
    <property type="term" value="F:structural constituent of ribosome"/>
    <property type="evidence" value="ECO:0007669"/>
    <property type="project" value="InterPro"/>
</dbReference>
<dbReference type="InterPro" id="IPR001965">
    <property type="entry name" value="Znf_PHD"/>
</dbReference>
<feature type="compositionally biased region" description="Basic and acidic residues" evidence="12">
    <location>
        <begin position="152"/>
        <end position="185"/>
    </location>
</feature>
<feature type="compositionally biased region" description="Basic and acidic residues" evidence="12">
    <location>
        <begin position="592"/>
        <end position="602"/>
    </location>
</feature>
<dbReference type="InterPro" id="IPR011011">
    <property type="entry name" value="Znf_FYVE_PHD"/>
</dbReference>
<dbReference type="Pfam" id="PF22970">
    <property type="entry name" value="DUF7028"/>
    <property type="match status" value="1"/>
</dbReference>
<name>A0A6N2MRT8_SALVM</name>
<feature type="compositionally biased region" description="Basic and acidic residues" evidence="12">
    <location>
        <begin position="193"/>
        <end position="223"/>
    </location>
</feature>
<dbReference type="Pfam" id="PF23209">
    <property type="entry name" value="IDM1_C"/>
    <property type="match status" value="1"/>
</dbReference>
<keyword evidence="5" id="KW-0479">Metal-binding</keyword>
<dbReference type="GO" id="GO:0006357">
    <property type="term" value="P:regulation of transcription by RNA polymerase II"/>
    <property type="evidence" value="ECO:0007669"/>
    <property type="project" value="TreeGrafter"/>
</dbReference>
<feature type="compositionally biased region" description="Basic and acidic residues" evidence="12">
    <location>
        <begin position="330"/>
        <end position="347"/>
    </location>
</feature>
<keyword evidence="8" id="KW-0689">Ribosomal protein</keyword>
<dbReference type="GO" id="GO:0008270">
    <property type="term" value="F:zinc ion binding"/>
    <property type="evidence" value="ECO:0007669"/>
    <property type="project" value="UniProtKB-KW"/>
</dbReference>
<evidence type="ECO:0000256" key="6">
    <source>
        <dbReference type="ARBA" id="ARBA00022771"/>
    </source>
</evidence>
<keyword evidence="10" id="KW-0687">Ribonucleoprotein</keyword>
<dbReference type="GO" id="GO:0006412">
    <property type="term" value="P:translation"/>
    <property type="evidence" value="ECO:0007669"/>
    <property type="project" value="InterPro"/>
</dbReference>
<feature type="compositionally biased region" description="Acidic residues" evidence="12">
    <location>
        <begin position="390"/>
        <end position="406"/>
    </location>
</feature>
<dbReference type="SUPFAM" id="SSF57903">
    <property type="entry name" value="FYVE/PHD zinc finger"/>
    <property type="match status" value="1"/>
</dbReference>
<feature type="compositionally biased region" description="Basic and acidic residues" evidence="12">
    <location>
        <begin position="1293"/>
        <end position="1302"/>
    </location>
</feature>
<dbReference type="InterPro" id="IPR056511">
    <property type="entry name" value="IDM1_C"/>
</dbReference>
<dbReference type="InterPro" id="IPR027437">
    <property type="entry name" value="Rbsml_uS13_C"/>
</dbReference>
<evidence type="ECO:0000256" key="11">
    <source>
        <dbReference type="PROSITE-ProRule" id="PRU00146"/>
    </source>
</evidence>
<dbReference type="CDD" id="cd15567">
    <property type="entry name" value="PHD4_NSD"/>
    <property type="match status" value="1"/>
</dbReference>
<dbReference type="Gene3D" id="3.30.40.10">
    <property type="entry name" value="Zinc/RING finger domain, C3HC4 (zinc finger)"/>
    <property type="match status" value="1"/>
</dbReference>
<dbReference type="InterPro" id="IPR018269">
    <property type="entry name" value="Ribosomal_uS13_CS"/>
</dbReference>
<dbReference type="InterPro" id="IPR016181">
    <property type="entry name" value="Acyl_CoA_acyltransferase"/>
</dbReference>
<dbReference type="InterPro" id="IPR042163">
    <property type="entry name" value="PHF12"/>
</dbReference>
<dbReference type="Pfam" id="PF16135">
    <property type="entry name" value="TDBD"/>
    <property type="match status" value="1"/>
</dbReference>
<dbReference type="Pfam" id="PF00628">
    <property type="entry name" value="PHD"/>
    <property type="match status" value="1"/>
</dbReference>
<feature type="compositionally biased region" description="Basic residues" evidence="12">
    <location>
        <begin position="412"/>
        <end position="422"/>
    </location>
</feature>
<dbReference type="FunFam" id="1.10.8.50:FF:000002">
    <property type="entry name" value="40S ribosomal protein S18"/>
    <property type="match status" value="1"/>
</dbReference>
<dbReference type="GO" id="GO:0005840">
    <property type="term" value="C:ribosome"/>
    <property type="evidence" value="ECO:0007669"/>
    <property type="project" value="UniProtKB-KW"/>
</dbReference>
<dbReference type="PROSITE" id="PS50016">
    <property type="entry name" value="ZF_PHD_2"/>
    <property type="match status" value="1"/>
</dbReference>
<dbReference type="PROSITE" id="PS50159">
    <property type="entry name" value="RIBOSOMAL_S13_2"/>
    <property type="match status" value="1"/>
</dbReference>
<comment type="similarity">
    <text evidence="3">Belongs to the universal ribosomal protein uS13 family.</text>
</comment>
<feature type="compositionally biased region" description="Basic and acidic residues" evidence="12">
    <location>
        <begin position="106"/>
        <end position="122"/>
    </location>
</feature>
<dbReference type="PANTHER" id="PTHR46309:SF1">
    <property type="entry name" value="PHD FINGER PROTEIN 12"/>
    <property type="match status" value="1"/>
</dbReference>
<feature type="domain" description="PHD-type" evidence="13">
    <location>
        <begin position="800"/>
        <end position="845"/>
    </location>
</feature>
<dbReference type="GO" id="GO:0003714">
    <property type="term" value="F:transcription corepressor activity"/>
    <property type="evidence" value="ECO:0007669"/>
    <property type="project" value="InterPro"/>
</dbReference>
<dbReference type="EMBL" id="CAADRP010001930">
    <property type="protein sequence ID" value="VFU57080.1"/>
    <property type="molecule type" value="Genomic_DNA"/>
</dbReference>
<dbReference type="InterPro" id="IPR032308">
    <property type="entry name" value="TDBD"/>
</dbReference>
<comment type="subcellular location">
    <subcellularLocation>
        <location evidence="2">Cytoplasm</location>
    </subcellularLocation>
    <subcellularLocation>
        <location evidence="1">Nucleus</location>
    </subcellularLocation>
</comment>
<evidence type="ECO:0000256" key="2">
    <source>
        <dbReference type="ARBA" id="ARBA00004496"/>
    </source>
</evidence>
<dbReference type="Gene3D" id="4.10.910.10">
    <property type="entry name" value="30s ribosomal protein s13, domain 2"/>
    <property type="match status" value="1"/>
</dbReference>
<dbReference type="PROSITE" id="PS00646">
    <property type="entry name" value="RIBOSOMAL_S13_1"/>
    <property type="match status" value="1"/>
</dbReference>
<feature type="compositionally biased region" description="Basic and acidic residues" evidence="12">
    <location>
        <begin position="45"/>
        <end position="77"/>
    </location>
</feature>
<evidence type="ECO:0000256" key="8">
    <source>
        <dbReference type="ARBA" id="ARBA00022980"/>
    </source>
</evidence>
<dbReference type="InterPro" id="IPR019787">
    <property type="entry name" value="Znf_PHD-finger"/>
</dbReference>
<evidence type="ECO:0000256" key="4">
    <source>
        <dbReference type="ARBA" id="ARBA00022490"/>
    </source>
</evidence>
<dbReference type="NCBIfam" id="NF003140">
    <property type="entry name" value="PRK04053.1"/>
    <property type="match status" value="1"/>
</dbReference>